<dbReference type="InterPro" id="IPR006660">
    <property type="entry name" value="Arsenate_reductase-like"/>
</dbReference>
<dbReference type="PANTHER" id="PTHR30041">
    <property type="entry name" value="ARSENATE REDUCTASE"/>
    <property type="match status" value="1"/>
</dbReference>
<dbReference type="NCBIfam" id="TIGR00014">
    <property type="entry name" value="arsC"/>
    <property type="match status" value="1"/>
</dbReference>
<comment type="similarity">
    <text evidence="1 6 7">Belongs to the ArsC family.</text>
</comment>
<dbReference type="GO" id="GO:0008794">
    <property type="term" value="F:arsenate reductase (glutaredoxin) activity"/>
    <property type="evidence" value="ECO:0007669"/>
    <property type="project" value="UniProtKB-UniRule"/>
</dbReference>
<evidence type="ECO:0000256" key="7">
    <source>
        <dbReference type="RuleBase" id="RU362029"/>
    </source>
</evidence>
<dbReference type="Gene3D" id="3.40.30.10">
    <property type="entry name" value="Glutaredoxin"/>
    <property type="match status" value="1"/>
</dbReference>
<dbReference type="KEGG" id="cser:CCO03_02550"/>
<reference evidence="8 9" key="1">
    <citation type="submission" date="2017-05" db="EMBL/GenBank/DDBJ databases">
        <authorList>
            <person name="Song R."/>
            <person name="Chenine A.L."/>
            <person name="Ruprecht R.M."/>
        </authorList>
    </citation>
    <scope>NUCLEOTIDE SEQUENCE [LARGE SCALE GENOMIC DNA]</scope>
    <source>
        <strain evidence="8 9">DSM 26136</strain>
    </source>
</reference>
<keyword evidence="9" id="KW-1185">Reference proteome</keyword>
<keyword evidence="2" id="KW-0059">Arsenical resistance</keyword>
<dbReference type="AlphaFoldDB" id="A0A1Y0EJA3"/>
<evidence type="ECO:0000256" key="6">
    <source>
        <dbReference type="PROSITE-ProRule" id="PRU01282"/>
    </source>
</evidence>
<protein>
    <recommendedName>
        <fullName evidence="5 7">Arsenate reductase</fullName>
        <ecNumber evidence="4 7">1.20.4.1</ecNumber>
    </recommendedName>
</protein>
<evidence type="ECO:0000256" key="4">
    <source>
        <dbReference type="ARBA" id="ARBA00038969"/>
    </source>
</evidence>
<evidence type="ECO:0000256" key="1">
    <source>
        <dbReference type="ARBA" id="ARBA00007198"/>
    </source>
</evidence>
<evidence type="ECO:0000256" key="2">
    <source>
        <dbReference type="ARBA" id="ARBA00022849"/>
    </source>
</evidence>
<dbReference type="RefSeq" id="WP_087276847.1">
    <property type="nucleotide sequence ID" value="NZ_CP021455.1"/>
</dbReference>
<dbReference type="GO" id="GO:0046685">
    <property type="term" value="P:response to arsenic-containing substance"/>
    <property type="evidence" value="ECO:0007669"/>
    <property type="project" value="UniProtKB-KW"/>
</dbReference>
<sequence length="117" mass="12918">MTSVTLYHNPRCSTSRNALALLRERGIEPTIVEYLKTPLTRAQWQALAQATGEPAHALLRSKEPLYAELGLDRADVSEAAVLDALVAHPALFNRPVVQSERGARVARPIERLLEVLP</sequence>
<dbReference type="PROSITE" id="PS51353">
    <property type="entry name" value="ARSC"/>
    <property type="match status" value="1"/>
</dbReference>
<dbReference type="Proteomes" id="UP000196138">
    <property type="component" value="Chromosome"/>
</dbReference>
<dbReference type="InterPro" id="IPR006659">
    <property type="entry name" value="Arsenate_reductase"/>
</dbReference>
<dbReference type="EC" id="1.20.4.1" evidence="4 7"/>
<evidence type="ECO:0000256" key="5">
    <source>
        <dbReference type="ARBA" id="ARBA00039879"/>
    </source>
</evidence>
<dbReference type="EMBL" id="CP021455">
    <property type="protein sequence ID" value="ARU03713.1"/>
    <property type="molecule type" value="Genomic_DNA"/>
</dbReference>
<evidence type="ECO:0000313" key="9">
    <source>
        <dbReference type="Proteomes" id="UP000196138"/>
    </source>
</evidence>
<gene>
    <name evidence="8" type="ORF">CCO03_02550</name>
</gene>
<dbReference type="InterPro" id="IPR036249">
    <property type="entry name" value="Thioredoxin-like_sf"/>
</dbReference>
<dbReference type="Pfam" id="PF03960">
    <property type="entry name" value="ArsC"/>
    <property type="match status" value="1"/>
</dbReference>
<evidence type="ECO:0000313" key="8">
    <source>
        <dbReference type="EMBL" id="ARU03713.1"/>
    </source>
</evidence>
<evidence type="ECO:0000256" key="3">
    <source>
        <dbReference type="ARBA" id="ARBA00023002"/>
    </source>
</evidence>
<dbReference type="SUPFAM" id="SSF52833">
    <property type="entry name" value="Thioredoxin-like"/>
    <property type="match status" value="1"/>
</dbReference>
<proteinExistence type="inferred from homology"/>
<dbReference type="OrthoDB" id="9790554at2"/>
<dbReference type="CDD" id="cd03034">
    <property type="entry name" value="ArsC_ArsC"/>
    <property type="match status" value="1"/>
</dbReference>
<dbReference type="PANTHER" id="PTHR30041:SF5">
    <property type="entry name" value="ARSENATE REDUCTASE-RELATED"/>
    <property type="match status" value="1"/>
</dbReference>
<organism evidence="8 9">
    <name type="scientific">Comamonas serinivorans</name>
    <dbReference type="NCBI Taxonomy" id="1082851"/>
    <lineage>
        <taxon>Bacteria</taxon>
        <taxon>Pseudomonadati</taxon>
        <taxon>Pseudomonadota</taxon>
        <taxon>Betaproteobacteria</taxon>
        <taxon>Burkholderiales</taxon>
        <taxon>Comamonadaceae</taxon>
        <taxon>Comamonas</taxon>
    </lineage>
</organism>
<name>A0A1Y0EJA3_9BURK</name>
<accession>A0A1Y0EJA3</accession>
<keyword evidence="3 7" id="KW-0560">Oxidoreductase</keyword>
<comment type="catalytic activity">
    <reaction evidence="7">
        <text>[glutaredoxin]-dithiol + arsenate + glutathione + H(+) = glutathionyl-S-S-[glutaredoxin] + arsenite + H2O</text>
        <dbReference type="Rhea" id="RHEA:22016"/>
        <dbReference type="Rhea" id="RHEA-COMP:10729"/>
        <dbReference type="Rhea" id="RHEA-COMP:17668"/>
        <dbReference type="ChEBI" id="CHEBI:15377"/>
        <dbReference type="ChEBI" id="CHEBI:15378"/>
        <dbReference type="ChEBI" id="CHEBI:29242"/>
        <dbReference type="ChEBI" id="CHEBI:29950"/>
        <dbReference type="ChEBI" id="CHEBI:48597"/>
        <dbReference type="ChEBI" id="CHEBI:57925"/>
        <dbReference type="ChEBI" id="CHEBI:146199"/>
        <dbReference type="EC" id="1.20.4.1"/>
    </reaction>
</comment>